<dbReference type="GO" id="GO:0046872">
    <property type="term" value="F:metal ion binding"/>
    <property type="evidence" value="ECO:0007669"/>
    <property type="project" value="UniProtKB-KW"/>
</dbReference>
<evidence type="ECO:0000259" key="10">
    <source>
        <dbReference type="Pfam" id="PF05193"/>
    </source>
</evidence>
<evidence type="ECO:0000259" key="12">
    <source>
        <dbReference type="Pfam" id="PF22456"/>
    </source>
</evidence>
<evidence type="ECO:0000256" key="7">
    <source>
        <dbReference type="RuleBase" id="RU004447"/>
    </source>
</evidence>
<protein>
    <recommendedName>
        <fullName evidence="15">Peptidase M16 N-terminal domain-containing protein</fullName>
    </recommendedName>
</protein>
<dbReference type="InterPro" id="IPR032632">
    <property type="entry name" value="Peptidase_M16_M"/>
</dbReference>
<name>A0A642UYN3_DIURU</name>
<dbReference type="PROSITE" id="PS00143">
    <property type="entry name" value="INSULINASE"/>
    <property type="match status" value="1"/>
</dbReference>
<evidence type="ECO:0000259" key="11">
    <source>
        <dbReference type="Pfam" id="PF16187"/>
    </source>
</evidence>
<evidence type="ECO:0000313" key="14">
    <source>
        <dbReference type="Proteomes" id="UP000449547"/>
    </source>
</evidence>
<keyword evidence="14" id="KW-1185">Reference proteome</keyword>
<keyword evidence="2" id="KW-0645">Protease</keyword>
<dbReference type="GeneID" id="54778917"/>
<dbReference type="AlphaFoldDB" id="A0A642UYN3"/>
<dbReference type="OMA" id="HLCEHMI"/>
<evidence type="ECO:0000256" key="8">
    <source>
        <dbReference type="SAM" id="MobiDB-lite"/>
    </source>
</evidence>
<keyword evidence="5" id="KW-0862">Zinc</keyword>
<evidence type="ECO:0000256" key="2">
    <source>
        <dbReference type="ARBA" id="ARBA00022670"/>
    </source>
</evidence>
<reference evidence="13 14" key="1">
    <citation type="submission" date="2019-07" db="EMBL/GenBank/DDBJ databases">
        <title>Genome assembly of two rare yeast pathogens: Diutina rugosa and Trichomonascus ciferrii.</title>
        <authorList>
            <person name="Mixao V."/>
            <person name="Saus E."/>
            <person name="Hansen A."/>
            <person name="Lass-Flor C."/>
            <person name="Gabaldon T."/>
        </authorList>
    </citation>
    <scope>NUCLEOTIDE SEQUENCE [LARGE SCALE GENOMIC DNA]</scope>
    <source>
        <strain evidence="13 14">CBS 613</strain>
    </source>
</reference>
<keyword evidence="3" id="KW-0479">Metal-binding</keyword>
<evidence type="ECO:0000256" key="4">
    <source>
        <dbReference type="ARBA" id="ARBA00022801"/>
    </source>
</evidence>
<feature type="domain" description="Peptidase M16 C-terminal" evidence="10">
    <location>
        <begin position="201"/>
        <end position="370"/>
    </location>
</feature>
<dbReference type="Pfam" id="PF05193">
    <property type="entry name" value="Peptidase_M16_C"/>
    <property type="match status" value="1"/>
</dbReference>
<evidence type="ECO:0000313" key="13">
    <source>
        <dbReference type="EMBL" id="KAA8908295.1"/>
    </source>
</evidence>
<dbReference type="GO" id="GO:0004222">
    <property type="term" value="F:metalloendopeptidase activity"/>
    <property type="evidence" value="ECO:0007669"/>
    <property type="project" value="InterPro"/>
</dbReference>
<dbReference type="Proteomes" id="UP000449547">
    <property type="component" value="Unassembled WGS sequence"/>
</dbReference>
<dbReference type="Pfam" id="PF00675">
    <property type="entry name" value="Peptidase_M16"/>
    <property type="match status" value="1"/>
</dbReference>
<dbReference type="PANTHER" id="PTHR43690">
    <property type="entry name" value="NARDILYSIN"/>
    <property type="match status" value="1"/>
</dbReference>
<keyword evidence="6" id="KW-0482">Metalloprotease</keyword>
<evidence type="ECO:0000256" key="1">
    <source>
        <dbReference type="ARBA" id="ARBA00007261"/>
    </source>
</evidence>
<dbReference type="GO" id="GO:0051603">
    <property type="term" value="P:proteolysis involved in protein catabolic process"/>
    <property type="evidence" value="ECO:0007669"/>
    <property type="project" value="TreeGrafter"/>
</dbReference>
<dbReference type="InterPro" id="IPR007863">
    <property type="entry name" value="Peptidase_M16_C"/>
</dbReference>
<dbReference type="OrthoDB" id="952271at2759"/>
<evidence type="ECO:0008006" key="15">
    <source>
        <dbReference type="Google" id="ProtNLM"/>
    </source>
</evidence>
<dbReference type="GO" id="GO:0043171">
    <property type="term" value="P:peptide catabolic process"/>
    <property type="evidence" value="ECO:0007669"/>
    <property type="project" value="TreeGrafter"/>
</dbReference>
<evidence type="ECO:0000256" key="3">
    <source>
        <dbReference type="ARBA" id="ARBA00022723"/>
    </source>
</evidence>
<evidence type="ECO:0000259" key="9">
    <source>
        <dbReference type="Pfam" id="PF00675"/>
    </source>
</evidence>
<dbReference type="InterPro" id="IPR011765">
    <property type="entry name" value="Pept_M16_N"/>
</dbReference>
<gene>
    <name evidence="13" type="ORF">DIURU_000264</name>
</gene>
<evidence type="ECO:0000256" key="6">
    <source>
        <dbReference type="ARBA" id="ARBA00023049"/>
    </source>
</evidence>
<dbReference type="Pfam" id="PF16187">
    <property type="entry name" value="Peptidase_M16_M"/>
    <property type="match status" value="1"/>
</dbReference>
<accession>A0A642UYN3</accession>
<comment type="similarity">
    <text evidence="1 7">Belongs to the peptidase M16 family.</text>
</comment>
<feature type="domain" description="Peptidase M16 middle/third" evidence="11">
    <location>
        <begin position="387"/>
        <end position="688"/>
    </location>
</feature>
<dbReference type="VEuPathDB" id="FungiDB:DIURU_000264"/>
<dbReference type="SUPFAM" id="SSF63411">
    <property type="entry name" value="LuxS/MPP-like metallohydrolase"/>
    <property type="match status" value="4"/>
</dbReference>
<feature type="region of interest" description="Disordered" evidence="8">
    <location>
        <begin position="1046"/>
        <end position="1065"/>
    </location>
</feature>
<dbReference type="GO" id="GO:0005829">
    <property type="term" value="C:cytosol"/>
    <property type="evidence" value="ECO:0007669"/>
    <property type="project" value="TreeGrafter"/>
</dbReference>
<dbReference type="Pfam" id="PF22456">
    <property type="entry name" value="PqqF-like_C_4"/>
    <property type="match status" value="1"/>
</dbReference>
<organism evidence="13 14">
    <name type="scientific">Diutina rugosa</name>
    <name type="common">Yeast</name>
    <name type="synonym">Candida rugosa</name>
    <dbReference type="NCBI Taxonomy" id="5481"/>
    <lineage>
        <taxon>Eukaryota</taxon>
        <taxon>Fungi</taxon>
        <taxon>Dikarya</taxon>
        <taxon>Ascomycota</taxon>
        <taxon>Saccharomycotina</taxon>
        <taxon>Pichiomycetes</taxon>
        <taxon>Debaryomycetaceae</taxon>
        <taxon>Diutina</taxon>
    </lineage>
</organism>
<dbReference type="PANTHER" id="PTHR43690:SF18">
    <property type="entry name" value="INSULIN-DEGRADING ENZYME-RELATED"/>
    <property type="match status" value="1"/>
</dbReference>
<feature type="domain" description="Coenzyme PQQ synthesis protein F-like C-terminal lobe" evidence="12">
    <location>
        <begin position="817"/>
        <end position="889"/>
    </location>
</feature>
<dbReference type="Gene3D" id="3.30.830.10">
    <property type="entry name" value="Metalloenzyme, LuxS/M16 peptidase-like"/>
    <property type="match status" value="4"/>
</dbReference>
<dbReference type="InterPro" id="IPR011249">
    <property type="entry name" value="Metalloenz_LuxS/M16"/>
</dbReference>
<dbReference type="InterPro" id="IPR054734">
    <property type="entry name" value="PqqF-like_C_4"/>
</dbReference>
<dbReference type="RefSeq" id="XP_034014980.1">
    <property type="nucleotide sequence ID" value="XM_034155313.1"/>
</dbReference>
<dbReference type="InterPro" id="IPR050626">
    <property type="entry name" value="Peptidase_M16"/>
</dbReference>
<keyword evidence="4" id="KW-0378">Hydrolase</keyword>
<comment type="caution">
    <text evidence="13">The sequence shown here is derived from an EMBL/GenBank/DDBJ whole genome shotgun (WGS) entry which is preliminary data.</text>
</comment>
<sequence>MSVQGIKTVPVDFAIPLSCSGNSYRLVVLPSGVRALLISSPQSAQAAVAVCVGAGSFNDGKLPGLAHLCEHMVFAGSKQFPKAAEFHKLVSDHQGHVNAYTVGQHTTFHYDIDTKGYAKHTPVFEHTLAMFASFVTAPSVPTKMLAKEIAAIHGEHTRNTSDIDRILYHGMRLLADESHPFHQFGTGDKTTLSKPSTSILKDMVVQFYRDHYVAKNTTVVVKGPQSLNHLQKVVFSSFARISSNEPPLSSQSNSTTTTTFLPGQFLHIKSSVKEKLRLVFPVKTDSSQREFYLQCWCNLLGDESAGSLGNYLRHEKHFISAIYVHSMSIADGEKVLLIDIDLLAKGVYHLDEVIATTNAYIAQFLGQVTPALARYVSDVFFVLQLGFYFRNSTDIADEVSSLARTLHQPLPAENLIKGFTAVSDDIRLTPELAHELAEGVTSDSREFLSPDNCCFIYLGDEIQRMSSYLGVEESAHDPYYHIDYSRCRLLSVPTCTIPATAGFHIPEPNPYIDDLDGFNLQNHTSTYDNTFGAASAAADIQAPFLVEASDQHEVWCQPCLWQHCTHLSVGLEASSVCLGGESLMDSATVLLAHWLGELLSPKLYAAEMIGYQWGIYSNWNETPSIGFHVSGLTLGILGVVDTIVTELNQIFQSLDNLQLTNKMFRGIKSKYLHFLESMKTKSGVEQALIGRLLYTETKVPDHATRIRRLEQLGLAEFKQCLTQFSQHLGYLRMLVSTEEGEAFTSQLAQTVLSSTASLSWSDRCWPQSYQVSNPSTYQISQPSMNPEDLMNTVSYYIHLGPRHDQQSRLWAELINFYIDQHAVTELRLKRQLGYHVMSVFVMARTTVGVMIVVSSPISEDTPRVVDGINDFLLGLERNLAAMSEAQFAEEIVDSFSGSTPRNSSLFFRKPSAGQVDHTASSVAVAHWNNWEQIYNHDYQFHSWNQLVMENATRDRFLSAFQQKITPDSRKAFIVNVSPGVSDAARKSVMVNRIKDMIQARGIRLSAAELEEMIDPNDTMESAMEKVMLRTSGTAKGLLYKTAKLLKRSPSSSSKRSKSGGGHRATVAVDANTLPRILEKDFTIVGIDKYRFNRDLGRI</sequence>
<dbReference type="EMBL" id="SWFT01000009">
    <property type="protein sequence ID" value="KAA8908295.1"/>
    <property type="molecule type" value="Genomic_DNA"/>
</dbReference>
<dbReference type="GO" id="GO:0005739">
    <property type="term" value="C:mitochondrion"/>
    <property type="evidence" value="ECO:0007669"/>
    <property type="project" value="TreeGrafter"/>
</dbReference>
<proteinExistence type="inferred from homology"/>
<dbReference type="InterPro" id="IPR001431">
    <property type="entry name" value="Pept_M16_Zn_BS"/>
</dbReference>
<evidence type="ECO:0000256" key="5">
    <source>
        <dbReference type="ARBA" id="ARBA00022833"/>
    </source>
</evidence>
<feature type="domain" description="Peptidase M16 N-terminal" evidence="9">
    <location>
        <begin position="35"/>
        <end position="155"/>
    </location>
</feature>